<dbReference type="RefSeq" id="WP_308423913.1">
    <property type="nucleotide sequence ID" value="NZ_BMNW01000021.1"/>
</dbReference>
<keyword evidence="3" id="KW-1185">Reference proteome</keyword>
<organism evidence="2 3">
    <name type="scientific">Pseudomonas asuensis</name>
    <dbReference type="NCBI Taxonomy" id="1825787"/>
    <lineage>
        <taxon>Bacteria</taxon>
        <taxon>Pseudomonadati</taxon>
        <taxon>Pseudomonadota</taxon>
        <taxon>Gammaproteobacteria</taxon>
        <taxon>Pseudomonadales</taxon>
        <taxon>Pseudomonadaceae</taxon>
        <taxon>Pseudomonas</taxon>
    </lineage>
</organism>
<reference evidence="3" key="1">
    <citation type="journal article" date="2019" name="Int. J. Syst. Evol. Microbiol.">
        <title>The Global Catalogue of Microorganisms (GCM) 10K type strain sequencing project: providing services to taxonomists for standard genome sequencing and annotation.</title>
        <authorList>
            <consortium name="The Broad Institute Genomics Platform"/>
            <consortium name="The Broad Institute Genome Sequencing Center for Infectious Disease"/>
            <person name="Wu L."/>
            <person name="Ma J."/>
        </authorList>
    </citation>
    <scope>NUCLEOTIDE SEQUENCE [LARGE SCALE GENOMIC DNA]</scope>
    <source>
        <strain evidence="3">JCM 13501</strain>
    </source>
</reference>
<comment type="caution">
    <text evidence="2">The sequence shown here is derived from an EMBL/GenBank/DDBJ whole genome shotgun (WGS) entry which is preliminary data.</text>
</comment>
<evidence type="ECO:0000313" key="2">
    <source>
        <dbReference type="EMBL" id="GGM31003.1"/>
    </source>
</evidence>
<dbReference type="Proteomes" id="UP000616499">
    <property type="component" value="Unassembled WGS sequence"/>
</dbReference>
<evidence type="ECO:0000259" key="1">
    <source>
        <dbReference type="Pfam" id="PF24886"/>
    </source>
</evidence>
<dbReference type="InterPro" id="IPR056642">
    <property type="entry name" value="DUF7740"/>
</dbReference>
<dbReference type="Pfam" id="PF24886">
    <property type="entry name" value="DUF7740"/>
    <property type="match status" value="1"/>
</dbReference>
<sequence>MFTQGKASNLTFLDAIVALALIAEIHGTDKAVADAAKRFSKQLPRRYRQYMYEIMNSRSPLRHIKLFITTLPDDILDLVNQEGAIAEDSSAITPLKNADSQAN</sequence>
<name>A0ABQ2H360_9PSED</name>
<evidence type="ECO:0000313" key="3">
    <source>
        <dbReference type="Proteomes" id="UP000616499"/>
    </source>
</evidence>
<proteinExistence type="predicted"/>
<gene>
    <name evidence="2" type="ORF">GCM10009425_47080</name>
</gene>
<protein>
    <recommendedName>
        <fullName evidence="1">DUF7740 domain-containing protein</fullName>
    </recommendedName>
</protein>
<dbReference type="EMBL" id="BMNW01000021">
    <property type="protein sequence ID" value="GGM31003.1"/>
    <property type="molecule type" value="Genomic_DNA"/>
</dbReference>
<accession>A0ABQ2H360</accession>
<feature type="domain" description="DUF7740" evidence="1">
    <location>
        <begin position="11"/>
        <end position="71"/>
    </location>
</feature>